<evidence type="ECO:0000313" key="2">
    <source>
        <dbReference type="Proteomes" id="UP000887578"/>
    </source>
</evidence>
<dbReference type="WBParaSite" id="PDA_v2.g5546.t1">
    <property type="protein sequence ID" value="PDA_v2.g5546.t1"/>
    <property type="gene ID" value="PDA_v2.g5546"/>
</dbReference>
<feature type="compositionally biased region" description="Pro residues" evidence="1">
    <location>
        <begin position="175"/>
        <end position="186"/>
    </location>
</feature>
<feature type="compositionally biased region" description="Polar residues" evidence="1">
    <location>
        <begin position="90"/>
        <end position="101"/>
    </location>
</feature>
<name>A0A914QUV0_9BILA</name>
<feature type="region of interest" description="Disordered" evidence="1">
    <location>
        <begin position="1"/>
        <end position="240"/>
    </location>
</feature>
<feature type="compositionally biased region" description="Basic residues" evidence="1">
    <location>
        <begin position="17"/>
        <end position="33"/>
    </location>
</feature>
<feature type="compositionally biased region" description="Polar residues" evidence="1">
    <location>
        <begin position="120"/>
        <end position="136"/>
    </location>
</feature>
<keyword evidence="2" id="KW-1185">Reference proteome</keyword>
<proteinExistence type="predicted"/>
<evidence type="ECO:0000313" key="3">
    <source>
        <dbReference type="WBParaSite" id="PDA_v2.g5546.t1"/>
    </source>
</evidence>
<dbReference type="AlphaFoldDB" id="A0A914QUV0"/>
<evidence type="ECO:0000256" key="1">
    <source>
        <dbReference type="SAM" id="MobiDB-lite"/>
    </source>
</evidence>
<dbReference type="Proteomes" id="UP000887578">
    <property type="component" value="Unplaced"/>
</dbReference>
<feature type="compositionally biased region" description="Basic and acidic residues" evidence="1">
    <location>
        <begin position="189"/>
        <end position="208"/>
    </location>
</feature>
<organism evidence="2 3">
    <name type="scientific">Panagrolaimus davidi</name>
    <dbReference type="NCBI Taxonomy" id="227884"/>
    <lineage>
        <taxon>Eukaryota</taxon>
        <taxon>Metazoa</taxon>
        <taxon>Ecdysozoa</taxon>
        <taxon>Nematoda</taxon>
        <taxon>Chromadorea</taxon>
        <taxon>Rhabditida</taxon>
        <taxon>Tylenchina</taxon>
        <taxon>Panagrolaimomorpha</taxon>
        <taxon>Panagrolaimoidea</taxon>
        <taxon>Panagrolaimidae</taxon>
        <taxon>Panagrolaimus</taxon>
    </lineage>
</organism>
<protein>
    <submittedName>
        <fullName evidence="3">Uncharacterized protein</fullName>
    </submittedName>
</protein>
<sequence length="240" mass="26735">MFKFLKSPKRGGGGDQKKKHRERPSQLKKKNNVRSRGSTPDNKPKFGEPIRTQRPPPTPQTIFIKAQTQSDSSAPKKSQKLPPSAKDTYQKISQPQQQNARTVPRPPPAQAAPLMPRTAPASSQKLQPLDNQSNRFTFREYLAGVRLQPTSPNRAPPKSTQPPPTQQIPRQPVIRPSPPKRQPPLPKNSEPKKEVQSKSKASQSEKKQTTAKAVTLKNVNNGKSTEKIAECTLTIKELDK</sequence>
<reference evidence="3" key="1">
    <citation type="submission" date="2022-11" db="UniProtKB">
        <authorList>
            <consortium name="WormBaseParasite"/>
        </authorList>
    </citation>
    <scope>IDENTIFICATION</scope>
</reference>
<feature type="compositionally biased region" description="Polar residues" evidence="1">
    <location>
        <begin position="66"/>
        <end position="76"/>
    </location>
</feature>
<accession>A0A914QUV0</accession>